<evidence type="ECO:0000313" key="6">
    <source>
        <dbReference type="Proteomes" id="UP001479933"/>
    </source>
</evidence>
<keyword evidence="6" id="KW-1185">Reference proteome</keyword>
<evidence type="ECO:0000256" key="3">
    <source>
        <dbReference type="SAM" id="MobiDB-lite"/>
    </source>
</evidence>
<proteinExistence type="predicted"/>
<dbReference type="Proteomes" id="UP001479933">
    <property type="component" value="Chromosome"/>
</dbReference>
<evidence type="ECO:0000313" key="5">
    <source>
        <dbReference type="EMBL" id="WYY05703.1"/>
    </source>
</evidence>
<reference evidence="5 6" key="1">
    <citation type="journal article" date="2023" name="Virus Evol.">
        <title>Computational host range prediction-The good, the bad, and the ugly.</title>
        <authorList>
            <person name="Howell A.A."/>
            <person name="Versoza C.J."/>
            <person name="Pfeifer S.P."/>
        </authorList>
    </citation>
    <scope>NUCLEOTIDE SEQUENCE [LARGE SCALE GENOMIC DNA]</scope>
    <source>
        <strain evidence="5 6">1610/1b</strain>
    </source>
</reference>
<keyword evidence="4" id="KW-0812">Transmembrane</keyword>
<sequence>MTHEDSSEPEIDPADAAEAMDGAAIDGEAVDDSAVEDVAVDDAAVDADSATESDASTVSLTKDDADADSAESVDVLPARVDTDEASARKPIASLALAVAVAALIAVVVCIGYFGYTGVRAYTVDSTATQLRDESLDVAQQAVLNITAVDPTDIPGWEKRLRSSLTGDALDQVKPDDLKKLVEQGQAAGSSAGKIESRIARSAVTALNTDEDTATVLVFANVTATNKDQPVQQSQMGFLLTIVDVDGTRKAGKVVALNPLEYSQTGSDVANTTGNGTAPKEGGN</sequence>
<dbReference type="PANTHER" id="PTHR37042">
    <property type="entry name" value="OUTER MEMBRANE PROTEIN RV1973"/>
    <property type="match status" value="1"/>
</dbReference>
<feature type="region of interest" description="Disordered" evidence="3">
    <location>
        <begin position="263"/>
        <end position="283"/>
    </location>
</feature>
<evidence type="ECO:0000256" key="4">
    <source>
        <dbReference type="SAM" id="Phobius"/>
    </source>
</evidence>
<feature type="region of interest" description="Disordered" evidence="3">
    <location>
        <begin position="44"/>
        <end position="68"/>
    </location>
</feature>
<dbReference type="RefSeq" id="WP_066164852.1">
    <property type="nucleotide sequence ID" value="NZ_CP136137.1"/>
</dbReference>
<protein>
    <recommendedName>
        <fullName evidence="7">Mce-associated membrane protein</fullName>
    </recommendedName>
</protein>
<feature type="region of interest" description="Disordered" evidence="3">
    <location>
        <begin position="1"/>
        <end position="28"/>
    </location>
</feature>
<evidence type="ECO:0008006" key="7">
    <source>
        <dbReference type="Google" id="ProtNLM"/>
    </source>
</evidence>
<dbReference type="PANTHER" id="PTHR37042:SF4">
    <property type="entry name" value="OUTER MEMBRANE PROTEIN RV1973"/>
    <property type="match status" value="1"/>
</dbReference>
<keyword evidence="4" id="KW-1133">Transmembrane helix</keyword>
<accession>A0ABZ2TVY8</accession>
<gene>
    <name evidence="5" type="ORF">RVF87_11460</name>
</gene>
<feature type="compositionally biased region" description="Low complexity" evidence="3">
    <location>
        <begin position="16"/>
        <end position="27"/>
    </location>
</feature>
<keyword evidence="2 4" id="KW-0472">Membrane</keyword>
<name>A0ABZ2TVY8_9ACTN</name>
<feature type="compositionally biased region" description="Polar residues" evidence="3">
    <location>
        <begin position="263"/>
        <end position="275"/>
    </location>
</feature>
<comment type="subcellular location">
    <subcellularLocation>
        <location evidence="1">Membrane</location>
    </subcellularLocation>
</comment>
<feature type="transmembrane region" description="Helical" evidence="4">
    <location>
        <begin position="94"/>
        <end position="115"/>
    </location>
</feature>
<evidence type="ECO:0000256" key="1">
    <source>
        <dbReference type="ARBA" id="ARBA00004370"/>
    </source>
</evidence>
<organism evidence="5 6">
    <name type="scientific">Gordonia hydrophobica</name>
    <dbReference type="NCBI Taxonomy" id="40516"/>
    <lineage>
        <taxon>Bacteria</taxon>
        <taxon>Bacillati</taxon>
        <taxon>Actinomycetota</taxon>
        <taxon>Actinomycetes</taxon>
        <taxon>Mycobacteriales</taxon>
        <taxon>Gordoniaceae</taxon>
        <taxon>Gordonia</taxon>
    </lineage>
</organism>
<evidence type="ECO:0000256" key="2">
    <source>
        <dbReference type="ARBA" id="ARBA00023136"/>
    </source>
</evidence>
<dbReference type="EMBL" id="CP136137">
    <property type="protein sequence ID" value="WYY05703.1"/>
    <property type="molecule type" value="Genomic_DNA"/>
</dbReference>